<organism evidence="1 2">
    <name type="scientific">Rhododendron griersonianum</name>
    <dbReference type="NCBI Taxonomy" id="479676"/>
    <lineage>
        <taxon>Eukaryota</taxon>
        <taxon>Viridiplantae</taxon>
        <taxon>Streptophyta</taxon>
        <taxon>Embryophyta</taxon>
        <taxon>Tracheophyta</taxon>
        <taxon>Spermatophyta</taxon>
        <taxon>Magnoliopsida</taxon>
        <taxon>eudicotyledons</taxon>
        <taxon>Gunneridae</taxon>
        <taxon>Pentapetalae</taxon>
        <taxon>asterids</taxon>
        <taxon>Ericales</taxon>
        <taxon>Ericaceae</taxon>
        <taxon>Ericoideae</taxon>
        <taxon>Rhodoreae</taxon>
        <taxon>Rhododendron</taxon>
    </lineage>
</organism>
<accession>A0AAV6ICX9</accession>
<comment type="caution">
    <text evidence="1">The sequence shown here is derived from an EMBL/GenBank/DDBJ whole genome shotgun (WGS) entry which is preliminary data.</text>
</comment>
<name>A0AAV6ICX9_9ERIC</name>
<evidence type="ECO:0000313" key="1">
    <source>
        <dbReference type="EMBL" id="KAG5526572.1"/>
    </source>
</evidence>
<dbReference type="AlphaFoldDB" id="A0AAV6ICX9"/>
<keyword evidence="2" id="KW-1185">Reference proteome</keyword>
<sequence>MAISLQPCRFTTRTNLFTPETRVFHCRKPISVRCSAGETPSASVSVDSDFDVKVFRHNLTRSENYNQG</sequence>
<gene>
    <name evidence="1" type="ORF">RHGRI_032750</name>
</gene>
<dbReference type="EMBL" id="JACTNZ010000011">
    <property type="protein sequence ID" value="KAG5526572.1"/>
    <property type="molecule type" value="Genomic_DNA"/>
</dbReference>
<dbReference type="Proteomes" id="UP000823749">
    <property type="component" value="Chromosome 11"/>
</dbReference>
<proteinExistence type="predicted"/>
<evidence type="ECO:0000313" key="2">
    <source>
        <dbReference type="Proteomes" id="UP000823749"/>
    </source>
</evidence>
<protein>
    <submittedName>
        <fullName evidence="1">Uncharacterized protein</fullName>
    </submittedName>
</protein>
<reference evidence="1" key="1">
    <citation type="submission" date="2020-08" db="EMBL/GenBank/DDBJ databases">
        <title>Plant Genome Project.</title>
        <authorList>
            <person name="Zhang R.-G."/>
        </authorList>
    </citation>
    <scope>NUCLEOTIDE SEQUENCE</scope>
    <source>
        <strain evidence="1">WSP0</strain>
        <tissue evidence="1">Leaf</tissue>
    </source>
</reference>